<dbReference type="EMBL" id="JXRP01000018">
    <property type="protein sequence ID" value="KIL45329.1"/>
    <property type="molecule type" value="Genomic_DNA"/>
</dbReference>
<dbReference type="AlphaFoldDB" id="A0A0C2RUA5"/>
<sequence length="51" mass="5637">MVDGDCFHYGCVPSKVLIDAAGRVDAMKTATALFGYIIFQEKEILTRLKSI</sequence>
<organism evidence="1 2">
    <name type="scientific">Jeotgalibacillus soli</name>
    <dbReference type="NCBI Taxonomy" id="889306"/>
    <lineage>
        <taxon>Bacteria</taxon>
        <taxon>Bacillati</taxon>
        <taxon>Bacillota</taxon>
        <taxon>Bacilli</taxon>
        <taxon>Bacillales</taxon>
        <taxon>Caryophanaceae</taxon>
        <taxon>Jeotgalibacillus</taxon>
    </lineage>
</organism>
<keyword evidence="2" id="KW-1185">Reference proteome</keyword>
<gene>
    <name evidence="1" type="ORF">KP78_28730</name>
</gene>
<dbReference type="Proteomes" id="UP000031938">
    <property type="component" value="Unassembled WGS sequence"/>
</dbReference>
<comment type="caution">
    <text evidence="1">The sequence shown here is derived from an EMBL/GenBank/DDBJ whole genome shotgun (WGS) entry which is preliminary data.</text>
</comment>
<reference evidence="1 2" key="1">
    <citation type="submission" date="2015-01" db="EMBL/GenBank/DDBJ databases">
        <title>Genome sequencing of Jeotgalibacillus soli.</title>
        <authorList>
            <person name="Goh K.M."/>
            <person name="Chan K.-G."/>
            <person name="Yaakop A.S."/>
            <person name="Ee R."/>
            <person name="Gan H.M."/>
            <person name="Chan C.S."/>
        </authorList>
    </citation>
    <scope>NUCLEOTIDE SEQUENCE [LARGE SCALE GENOMIC DNA]</scope>
    <source>
        <strain evidence="1 2">P9</strain>
    </source>
</reference>
<dbReference type="Gene3D" id="1.10.287.990">
    <property type="entry name" value="Fe,Mn superoxide dismutase (SOD) domain"/>
    <property type="match status" value="1"/>
</dbReference>
<proteinExistence type="predicted"/>
<evidence type="ECO:0000313" key="2">
    <source>
        <dbReference type="Proteomes" id="UP000031938"/>
    </source>
</evidence>
<name>A0A0C2RUA5_9BACL</name>
<dbReference type="InterPro" id="IPR036324">
    <property type="entry name" value="Mn/Fe_SOD_N_sf"/>
</dbReference>
<accession>A0A0C2RUA5</accession>
<protein>
    <submittedName>
        <fullName evidence="1">Uncharacterized protein</fullName>
    </submittedName>
</protein>
<evidence type="ECO:0000313" key="1">
    <source>
        <dbReference type="EMBL" id="KIL45329.1"/>
    </source>
</evidence>
<dbReference type="PATRIC" id="fig|889306.3.peg.2887"/>